<proteinExistence type="predicted"/>
<gene>
    <name evidence="2" type="ORF">O0931_06175</name>
</gene>
<organism evidence="2 3">
    <name type="scientific">Pedobacter rhodius</name>
    <dbReference type="NCBI Taxonomy" id="3004098"/>
    <lineage>
        <taxon>Bacteria</taxon>
        <taxon>Pseudomonadati</taxon>
        <taxon>Bacteroidota</taxon>
        <taxon>Sphingobacteriia</taxon>
        <taxon>Sphingobacteriales</taxon>
        <taxon>Sphingobacteriaceae</taxon>
        <taxon>Pedobacter</taxon>
    </lineage>
</organism>
<protein>
    <submittedName>
        <fullName evidence="2">DUF3575 domain-containing protein</fullName>
    </submittedName>
</protein>
<dbReference type="Pfam" id="PF12099">
    <property type="entry name" value="DUF3575"/>
    <property type="match status" value="1"/>
</dbReference>
<feature type="chain" id="PRO_5045917446" evidence="1">
    <location>
        <begin position="20"/>
        <end position="186"/>
    </location>
</feature>
<keyword evidence="3" id="KW-1185">Reference proteome</keyword>
<evidence type="ECO:0000256" key="1">
    <source>
        <dbReference type="SAM" id="SignalP"/>
    </source>
</evidence>
<evidence type="ECO:0000313" key="2">
    <source>
        <dbReference type="EMBL" id="MCZ4222882.1"/>
    </source>
</evidence>
<reference evidence="2" key="1">
    <citation type="submission" date="2022-12" db="EMBL/GenBank/DDBJ databases">
        <title>Genome sequence of SJ11.</title>
        <authorList>
            <person name="Woo H."/>
        </authorList>
    </citation>
    <scope>NUCLEOTIDE SEQUENCE</scope>
    <source>
        <strain evidence="2">SJ11</strain>
    </source>
</reference>
<accession>A0ABT4KVE0</accession>
<dbReference type="RefSeq" id="WP_269414685.1">
    <property type="nucleotide sequence ID" value="NZ_JAPWGL010000002.1"/>
</dbReference>
<dbReference type="Proteomes" id="UP001144341">
    <property type="component" value="Unassembled WGS sequence"/>
</dbReference>
<comment type="caution">
    <text evidence="2">The sequence shown here is derived from an EMBL/GenBank/DDBJ whole genome shotgun (WGS) entry which is preliminary data.</text>
</comment>
<sequence length="186" mass="20852">MRKTFCLILLVLQTIYASAQKQAGISIKSNMLNLVAKGPSFSIEKTIANKYGLELSYSKGELNWGRYYKYNGFLLRAKIYATAIKPNEIIPFYGLYFGNLNKTIVSNANVDNTGFFSIGRNRNFIANSIRSGGNVGFQFIPTKRFLMETTVGLGYGKYLNTEIFNGISAPKSYLDFQLCLSIGYSF</sequence>
<dbReference type="EMBL" id="JAPWGL010000002">
    <property type="protein sequence ID" value="MCZ4222882.1"/>
    <property type="molecule type" value="Genomic_DNA"/>
</dbReference>
<evidence type="ECO:0000313" key="3">
    <source>
        <dbReference type="Proteomes" id="UP001144341"/>
    </source>
</evidence>
<dbReference type="InterPro" id="IPR021958">
    <property type="entry name" value="DUF3575"/>
</dbReference>
<name>A0ABT4KVE0_9SPHI</name>
<keyword evidence="1" id="KW-0732">Signal</keyword>
<feature type="signal peptide" evidence="1">
    <location>
        <begin position="1"/>
        <end position="19"/>
    </location>
</feature>